<evidence type="ECO:0000256" key="2">
    <source>
        <dbReference type="SAM" id="MobiDB-lite"/>
    </source>
</evidence>
<reference evidence="5" key="1">
    <citation type="submission" date="2022-11" db="UniProtKB">
        <authorList>
            <consortium name="WormBaseParasite"/>
        </authorList>
    </citation>
    <scope>IDENTIFICATION</scope>
</reference>
<feature type="domain" description="RRM" evidence="3">
    <location>
        <begin position="161"/>
        <end position="238"/>
    </location>
</feature>
<name>A0A914CYZ8_9BILA</name>
<dbReference type="PROSITE" id="PS50102">
    <property type="entry name" value="RRM"/>
    <property type="match status" value="2"/>
</dbReference>
<dbReference type="PANTHER" id="PTHR32343:SF22">
    <property type="entry name" value="LD29830P"/>
    <property type="match status" value="1"/>
</dbReference>
<evidence type="ECO:0000259" key="3">
    <source>
        <dbReference type="PROSITE" id="PS50102"/>
    </source>
</evidence>
<dbReference type="WBParaSite" id="ACRNAN_scaffold1587.g29214.t1">
    <property type="protein sequence ID" value="ACRNAN_scaffold1587.g29214.t1"/>
    <property type="gene ID" value="ACRNAN_scaffold1587.g29214"/>
</dbReference>
<feature type="compositionally biased region" description="Basic and acidic residues" evidence="2">
    <location>
        <begin position="373"/>
        <end position="412"/>
    </location>
</feature>
<dbReference type="Proteomes" id="UP000887540">
    <property type="component" value="Unplaced"/>
</dbReference>
<dbReference type="Pfam" id="PF00076">
    <property type="entry name" value="RRM_1"/>
    <property type="match status" value="2"/>
</dbReference>
<feature type="compositionally biased region" description="Basic and acidic residues" evidence="2">
    <location>
        <begin position="335"/>
        <end position="361"/>
    </location>
</feature>
<dbReference type="Gene3D" id="3.30.70.330">
    <property type="match status" value="2"/>
</dbReference>
<proteinExistence type="predicted"/>
<dbReference type="InterPro" id="IPR035979">
    <property type="entry name" value="RBD_domain_sf"/>
</dbReference>
<feature type="compositionally biased region" description="Basic residues" evidence="2">
    <location>
        <begin position="362"/>
        <end position="372"/>
    </location>
</feature>
<dbReference type="AlphaFoldDB" id="A0A914CYZ8"/>
<feature type="compositionally biased region" description="Basic residues" evidence="2">
    <location>
        <begin position="313"/>
        <end position="334"/>
    </location>
</feature>
<organism evidence="4 5">
    <name type="scientific">Acrobeloides nanus</name>
    <dbReference type="NCBI Taxonomy" id="290746"/>
    <lineage>
        <taxon>Eukaryota</taxon>
        <taxon>Metazoa</taxon>
        <taxon>Ecdysozoa</taxon>
        <taxon>Nematoda</taxon>
        <taxon>Chromadorea</taxon>
        <taxon>Rhabditida</taxon>
        <taxon>Tylenchina</taxon>
        <taxon>Cephalobomorpha</taxon>
        <taxon>Cephaloboidea</taxon>
        <taxon>Cephalobidae</taxon>
        <taxon>Acrobeloides</taxon>
    </lineage>
</organism>
<dbReference type="SMART" id="SM00360">
    <property type="entry name" value="RRM"/>
    <property type="match status" value="2"/>
</dbReference>
<dbReference type="SUPFAM" id="SSF54928">
    <property type="entry name" value="RNA-binding domain, RBD"/>
    <property type="match status" value="2"/>
</dbReference>
<evidence type="ECO:0000256" key="1">
    <source>
        <dbReference type="PROSITE-ProRule" id="PRU00176"/>
    </source>
</evidence>
<feature type="compositionally biased region" description="Basic residues" evidence="2">
    <location>
        <begin position="287"/>
        <end position="304"/>
    </location>
</feature>
<evidence type="ECO:0000313" key="4">
    <source>
        <dbReference type="Proteomes" id="UP000887540"/>
    </source>
</evidence>
<sequence length="539" mass="62870">MGYDDDSGEIRVLQVSNISPTATKEQIHQLFSYIGRIEECQVFPSNPNAQASQKLAYIKYDKKNSIETGQHLTNIVFIDRALICVPAPSNQIPDEETALQSGGAGAGQRQLPPHVINQLQDVGDGQKMLLTIDPTLSSLGLPPYPGLPAETESSKVEEIRRTVYVGNLPKDVDGDELMEFFNTNIGEVMYLRMTAGNDNLPCAYAYIEFTNQSTVPLALQNNGIEFKGRPLRITHSRVAIIKPQRKTADQALEEVEEAIKRDQASGIDNKRSGSVGRGYSPYTGGSPRRRQSPSPRSSRRRSSTRSRSPSPPPRRRNRSRTRSPSPKRRRRSRSRDRDSRRRSRTPDRRSRSRDRDREERRRRSRSRKRSKSRDRDRDRRRDRSKSRERDRKRDKDRDEKKDRRDKDKERDRKRSRSKSREKKEEKKSRSDRERDKEAKKERKSSPSERDRDRNKEKERRSEKEVKKEKDRDREKTKDEKSDKKRKYESDEEEEDEFKLRERLLEKTQKSKSNGAGDKIKRQAEEIETNNGVEEMDTSD</sequence>
<feature type="region of interest" description="Disordered" evidence="2">
    <location>
        <begin position="263"/>
        <end position="539"/>
    </location>
</feature>
<keyword evidence="4" id="KW-1185">Reference proteome</keyword>
<dbReference type="InterPro" id="IPR000504">
    <property type="entry name" value="RRM_dom"/>
</dbReference>
<dbReference type="PANTHER" id="PTHR32343">
    <property type="entry name" value="SERINE/ARGININE-RICH SPLICING FACTOR"/>
    <property type="match status" value="1"/>
</dbReference>
<accession>A0A914CYZ8</accession>
<dbReference type="CDD" id="cd12259">
    <property type="entry name" value="RRM_SRSF11_SREK1"/>
    <property type="match status" value="1"/>
</dbReference>
<feature type="compositionally biased region" description="Basic and acidic residues" evidence="2">
    <location>
        <begin position="497"/>
        <end position="508"/>
    </location>
</feature>
<feature type="compositionally biased region" description="Basic and acidic residues" evidence="2">
    <location>
        <begin position="421"/>
        <end position="488"/>
    </location>
</feature>
<feature type="domain" description="RRM" evidence="3">
    <location>
        <begin position="11"/>
        <end position="89"/>
    </location>
</feature>
<dbReference type="GO" id="GO:0003723">
    <property type="term" value="F:RNA binding"/>
    <property type="evidence" value="ECO:0007669"/>
    <property type="project" value="UniProtKB-UniRule"/>
</dbReference>
<dbReference type="InterPro" id="IPR012677">
    <property type="entry name" value="Nucleotide-bd_a/b_plait_sf"/>
</dbReference>
<protein>
    <submittedName>
        <fullName evidence="5">RRM domain-containing protein</fullName>
    </submittedName>
</protein>
<keyword evidence="1" id="KW-0694">RNA-binding</keyword>
<evidence type="ECO:0000313" key="5">
    <source>
        <dbReference type="WBParaSite" id="ACRNAN_scaffold1587.g29214.t1"/>
    </source>
</evidence>
<dbReference type="GO" id="GO:0005654">
    <property type="term" value="C:nucleoplasm"/>
    <property type="evidence" value="ECO:0007669"/>
    <property type="project" value="TreeGrafter"/>
</dbReference>